<reference evidence="2" key="1">
    <citation type="journal article" date="2016" name="J. Proteomics">
        <title>Transcriptomic analysis of the venom glands from the scorpion Hadogenes troglodytes revealed unique and extremely high diversity of the venom peptides.</title>
        <authorList>
            <person name="Zhong J."/>
            <person name="Zeng X.C."/>
            <person name="Zeng X."/>
            <person name="Nie Y."/>
            <person name="Zhang L."/>
            <person name="Wu S."/>
            <person name="Bao A."/>
        </authorList>
    </citation>
    <scope>NUCLEOTIDE SEQUENCE</scope>
</reference>
<organism evidence="2">
    <name type="scientific">Hadogenes troglodytes</name>
    <dbReference type="NCBI Taxonomy" id="1577150"/>
    <lineage>
        <taxon>Eukaryota</taxon>
        <taxon>Metazoa</taxon>
        <taxon>Ecdysozoa</taxon>
        <taxon>Arthropoda</taxon>
        <taxon>Chelicerata</taxon>
        <taxon>Arachnida</taxon>
        <taxon>Scorpiones</taxon>
        <taxon>Iurida</taxon>
        <taxon>Scorpionoidea</taxon>
        <taxon>Hemiscorpiidae</taxon>
        <taxon>Hadogenes</taxon>
    </lineage>
</organism>
<dbReference type="EMBL" id="KU643129">
    <property type="protein sequence ID" value="AOF40221.1"/>
    <property type="molecule type" value="mRNA"/>
</dbReference>
<dbReference type="AlphaFoldDB" id="A0A1B3IJ49"/>
<name>A0A1B3IJ49_9SCOR</name>
<proteinExistence type="evidence at transcript level"/>
<accession>A0A1B3IJ49</accession>
<keyword evidence="1" id="KW-0732">Signal</keyword>
<feature type="signal peptide" evidence="1">
    <location>
        <begin position="1"/>
        <end position="22"/>
    </location>
</feature>
<evidence type="ECO:0000313" key="2">
    <source>
        <dbReference type="EMBL" id="AOF40221.1"/>
    </source>
</evidence>
<evidence type="ECO:0000256" key="1">
    <source>
        <dbReference type="SAM" id="SignalP"/>
    </source>
</evidence>
<sequence length="73" mass="8444">MKTFGLLSIVLLLATLPNPSWCVERTEEAARAGQRCIHDWRPKYDRCIQNCVDNYPLSRERSECGFKCVELIV</sequence>
<protein>
    <submittedName>
        <fullName evidence="2">Venom peptide HtUx</fullName>
    </submittedName>
</protein>
<feature type="chain" id="PRO_5008548553" evidence="1">
    <location>
        <begin position="23"/>
        <end position="73"/>
    </location>
</feature>